<dbReference type="InterPro" id="IPR000571">
    <property type="entry name" value="Znf_CCCH"/>
</dbReference>
<dbReference type="SMART" id="SM00356">
    <property type="entry name" value="ZnF_C3H1"/>
    <property type="match status" value="2"/>
</dbReference>
<dbReference type="SUPFAM" id="SSF57850">
    <property type="entry name" value="RING/U-box"/>
    <property type="match status" value="1"/>
</dbReference>
<sequence>MVAEYRQPPPAQATDRPRGRNERDTVANLHPHMSQGNHARAALAEEQQQYDPHALPGPSKKHVPCLLFAKHGHCPRGALCWFAHGPEEMQAGLQRIRTKMTQEIGPNGRRVCLYFKSGRCVRGAACPFYHAPQPESILDHQASHRNEASSFGSQPGSPKGEPAGAHVAGTEGHNRPQPGAKPPRASPDSTLRGLEEDASAGASRSESPQTGSGSRSHEGLPSSSRNQMPHADQDSEIHGDVGDWDQKDDSSATSGVHAAGPPLDAWSTAIENAVIGAAAASQAAAAQPGSMQNGIPQPSQPGDAWSKAIRDALDSAGALLRCPLTKEVFRNPVIAKDGRTFERAALLSWWSSHETFPYSRNIAYDRSLVPNASLRAAITALYGIVPVRPQPLGLRT</sequence>
<keyword evidence="2 4" id="KW-0863">Zinc-finger</keyword>
<evidence type="ECO:0000313" key="8">
    <source>
        <dbReference type="Proteomes" id="UP001485043"/>
    </source>
</evidence>
<dbReference type="PROSITE" id="PS50103">
    <property type="entry name" value="ZF_C3H1"/>
    <property type="match status" value="2"/>
</dbReference>
<feature type="region of interest" description="Disordered" evidence="5">
    <location>
        <begin position="142"/>
        <end position="260"/>
    </location>
</feature>
<dbReference type="GO" id="GO:0016567">
    <property type="term" value="P:protein ubiquitination"/>
    <property type="evidence" value="ECO:0007669"/>
    <property type="project" value="InterPro"/>
</dbReference>
<comment type="caution">
    <text evidence="7">The sequence shown here is derived from an EMBL/GenBank/DDBJ whole genome shotgun (WGS) entry which is preliminary data.</text>
</comment>
<evidence type="ECO:0000259" key="6">
    <source>
        <dbReference type="PROSITE" id="PS50103"/>
    </source>
</evidence>
<accession>A0AAW1TFS5</accession>
<evidence type="ECO:0000256" key="3">
    <source>
        <dbReference type="ARBA" id="ARBA00022833"/>
    </source>
</evidence>
<dbReference type="Proteomes" id="UP001485043">
    <property type="component" value="Unassembled WGS sequence"/>
</dbReference>
<dbReference type="Gene3D" id="4.10.1000.10">
    <property type="entry name" value="Zinc finger, CCCH-type"/>
    <property type="match status" value="2"/>
</dbReference>
<dbReference type="InterPro" id="IPR036855">
    <property type="entry name" value="Znf_CCCH_sf"/>
</dbReference>
<dbReference type="Pfam" id="PF04564">
    <property type="entry name" value="U-box"/>
    <property type="match status" value="1"/>
</dbReference>
<dbReference type="EMBL" id="JALJOV010000014">
    <property type="protein sequence ID" value="KAK9868737.1"/>
    <property type="molecule type" value="Genomic_DNA"/>
</dbReference>
<keyword evidence="8" id="KW-1185">Reference proteome</keyword>
<evidence type="ECO:0000256" key="4">
    <source>
        <dbReference type="PROSITE-ProRule" id="PRU00723"/>
    </source>
</evidence>
<feature type="zinc finger region" description="C3H1-type" evidence="4">
    <location>
        <begin position="106"/>
        <end position="133"/>
    </location>
</feature>
<organism evidence="7 8">
    <name type="scientific">Apatococcus fuscideae</name>
    <dbReference type="NCBI Taxonomy" id="2026836"/>
    <lineage>
        <taxon>Eukaryota</taxon>
        <taxon>Viridiplantae</taxon>
        <taxon>Chlorophyta</taxon>
        <taxon>core chlorophytes</taxon>
        <taxon>Trebouxiophyceae</taxon>
        <taxon>Chlorellales</taxon>
        <taxon>Chlorellaceae</taxon>
        <taxon>Apatococcus</taxon>
    </lineage>
</organism>
<dbReference type="PANTHER" id="PTHR46573:SF1">
    <property type="entry name" value="WD REPEAT, SAM AND U-BOX DOMAIN-CONTAINING PROTEIN 1"/>
    <property type="match status" value="1"/>
</dbReference>
<evidence type="ECO:0000256" key="1">
    <source>
        <dbReference type="ARBA" id="ARBA00022723"/>
    </source>
</evidence>
<dbReference type="SMART" id="SM00504">
    <property type="entry name" value="Ubox"/>
    <property type="match status" value="1"/>
</dbReference>
<gene>
    <name evidence="7" type="ORF">WJX84_011343</name>
</gene>
<proteinExistence type="predicted"/>
<evidence type="ECO:0000256" key="2">
    <source>
        <dbReference type="ARBA" id="ARBA00022771"/>
    </source>
</evidence>
<feature type="compositionally biased region" description="Polar residues" evidence="5">
    <location>
        <begin position="202"/>
        <end position="214"/>
    </location>
</feature>
<evidence type="ECO:0000256" key="5">
    <source>
        <dbReference type="SAM" id="MobiDB-lite"/>
    </source>
</evidence>
<feature type="zinc finger region" description="C3H1-type" evidence="4">
    <location>
        <begin position="59"/>
        <end position="87"/>
    </location>
</feature>
<evidence type="ECO:0000313" key="7">
    <source>
        <dbReference type="EMBL" id="KAK9868737.1"/>
    </source>
</evidence>
<feature type="compositionally biased region" description="Basic and acidic residues" evidence="5">
    <location>
        <begin position="15"/>
        <end position="25"/>
    </location>
</feature>
<feature type="domain" description="C3H1-type" evidence="6">
    <location>
        <begin position="59"/>
        <end position="87"/>
    </location>
</feature>
<keyword evidence="3 4" id="KW-0862">Zinc</keyword>
<keyword evidence="1 4" id="KW-0479">Metal-binding</keyword>
<dbReference type="InterPro" id="IPR013083">
    <property type="entry name" value="Znf_RING/FYVE/PHD"/>
</dbReference>
<name>A0AAW1TFS5_9CHLO</name>
<dbReference type="GO" id="GO:0008270">
    <property type="term" value="F:zinc ion binding"/>
    <property type="evidence" value="ECO:0007669"/>
    <property type="project" value="UniProtKB-KW"/>
</dbReference>
<protein>
    <recommendedName>
        <fullName evidence="6">C3H1-type domain-containing protein</fullName>
    </recommendedName>
</protein>
<dbReference type="GO" id="GO:0004842">
    <property type="term" value="F:ubiquitin-protein transferase activity"/>
    <property type="evidence" value="ECO:0007669"/>
    <property type="project" value="InterPro"/>
</dbReference>
<dbReference type="SUPFAM" id="SSF90229">
    <property type="entry name" value="CCCH zinc finger"/>
    <property type="match status" value="2"/>
</dbReference>
<dbReference type="Gene3D" id="3.30.40.10">
    <property type="entry name" value="Zinc/RING finger domain, C3HC4 (zinc finger)"/>
    <property type="match status" value="1"/>
</dbReference>
<feature type="domain" description="C3H1-type" evidence="6">
    <location>
        <begin position="106"/>
        <end position="133"/>
    </location>
</feature>
<dbReference type="AlphaFoldDB" id="A0AAW1TFS5"/>
<reference evidence="7 8" key="1">
    <citation type="journal article" date="2024" name="Nat. Commun.">
        <title>Phylogenomics reveals the evolutionary origins of lichenization in chlorophyte algae.</title>
        <authorList>
            <person name="Puginier C."/>
            <person name="Libourel C."/>
            <person name="Otte J."/>
            <person name="Skaloud P."/>
            <person name="Haon M."/>
            <person name="Grisel S."/>
            <person name="Petersen M."/>
            <person name="Berrin J.G."/>
            <person name="Delaux P.M."/>
            <person name="Dal Grande F."/>
            <person name="Keller J."/>
        </authorList>
    </citation>
    <scope>NUCLEOTIDE SEQUENCE [LARGE SCALE GENOMIC DNA]</scope>
    <source>
        <strain evidence="7 8">SAG 2523</strain>
    </source>
</reference>
<dbReference type="InterPro" id="IPR003613">
    <property type="entry name" value="Ubox_domain"/>
</dbReference>
<feature type="region of interest" description="Disordered" evidence="5">
    <location>
        <begin position="1"/>
        <end position="32"/>
    </location>
</feature>
<feature type="compositionally biased region" description="Basic and acidic residues" evidence="5">
    <location>
        <begin position="231"/>
        <end position="250"/>
    </location>
</feature>
<dbReference type="Pfam" id="PF00642">
    <property type="entry name" value="zf-CCCH"/>
    <property type="match status" value="1"/>
</dbReference>
<dbReference type="PANTHER" id="PTHR46573">
    <property type="entry name" value="WD REPEAT, SAM AND U-BOX DOMAIN-CONTAINING PROTEIN 1"/>
    <property type="match status" value="1"/>
</dbReference>
<dbReference type="InterPro" id="IPR052085">
    <property type="entry name" value="WD-SAM-U-box"/>
</dbReference>